<dbReference type="STRING" id="1194090.SAMN05443144_10927"/>
<organism evidence="1 2">
    <name type="scientific">Fodinibius roseus</name>
    <dbReference type="NCBI Taxonomy" id="1194090"/>
    <lineage>
        <taxon>Bacteria</taxon>
        <taxon>Pseudomonadati</taxon>
        <taxon>Balneolota</taxon>
        <taxon>Balneolia</taxon>
        <taxon>Balneolales</taxon>
        <taxon>Balneolaceae</taxon>
        <taxon>Fodinibius</taxon>
    </lineage>
</organism>
<dbReference type="AlphaFoldDB" id="A0A1M5BYE0"/>
<protein>
    <recommendedName>
        <fullName evidence="3">CsbD-like</fullName>
    </recommendedName>
</protein>
<dbReference type="Proteomes" id="UP000184041">
    <property type="component" value="Unassembled WGS sequence"/>
</dbReference>
<dbReference type="SUPFAM" id="SSF69047">
    <property type="entry name" value="Hypothetical protein YjbJ"/>
    <property type="match status" value="1"/>
</dbReference>
<proteinExistence type="predicted"/>
<accession>A0A1M5BYE0</accession>
<sequence>MNKLNLYQNWKEKKKKLQTRYEELTDDDLTYVIGEEDELIDRIHRRLGTSREETRNMLRKI</sequence>
<keyword evidence="2" id="KW-1185">Reference proteome</keyword>
<name>A0A1M5BYE0_9BACT</name>
<dbReference type="InterPro" id="IPR036629">
    <property type="entry name" value="YjbJ_sf"/>
</dbReference>
<evidence type="ECO:0000313" key="1">
    <source>
        <dbReference type="EMBL" id="SHF47426.1"/>
    </source>
</evidence>
<dbReference type="Gene3D" id="1.10.1470.10">
    <property type="entry name" value="YjbJ"/>
    <property type="match status" value="1"/>
</dbReference>
<reference evidence="1 2" key="1">
    <citation type="submission" date="2016-11" db="EMBL/GenBank/DDBJ databases">
        <authorList>
            <person name="Jaros S."/>
            <person name="Januszkiewicz K."/>
            <person name="Wedrychowicz H."/>
        </authorList>
    </citation>
    <scope>NUCLEOTIDE SEQUENCE [LARGE SCALE GENOMIC DNA]</scope>
    <source>
        <strain evidence="1 2">DSM 21986</strain>
    </source>
</reference>
<gene>
    <name evidence="1" type="ORF">SAMN05443144_10927</name>
</gene>
<dbReference type="EMBL" id="FQUS01000009">
    <property type="protein sequence ID" value="SHF47426.1"/>
    <property type="molecule type" value="Genomic_DNA"/>
</dbReference>
<evidence type="ECO:0008006" key="3">
    <source>
        <dbReference type="Google" id="ProtNLM"/>
    </source>
</evidence>
<dbReference type="OrthoDB" id="9796058at2"/>
<dbReference type="RefSeq" id="WP_073063012.1">
    <property type="nucleotide sequence ID" value="NZ_FQUS01000009.1"/>
</dbReference>
<evidence type="ECO:0000313" key="2">
    <source>
        <dbReference type="Proteomes" id="UP000184041"/>
    </source>
</evidence>